<feature type="coiled-coil region" evidence="6">
    <location>
        <begin position="238"/>
        <end position="265"/>
    </location>
</feature>
<comment type="function">
    <text evidence="1">Is involved in generating a small heat-stable compound (Nod), an acylated oligomer of N-acetylglucosamine, that stimulates mitosis in various plant protoplasts.</text>
</comment>
<evidence type="ECO:0000256" key="4">
    <source>
        <dbReference type="ARBA" id="ARBA00022729"/>
    </source>
</evidence>
<evidence type="ECO:0000313" key="8">
    <source>
        <dbReference type="EMBL" id="MDQ0436206.1"/>
    </source>
</evidence>
<dbReference type="PANTHER" id="PTHR34216">
    <property type="match status" value="1"/>
</dbReference>
<dbReference type="InterPro" id="IPR051398">
    <property type="entry name" value="Polysacch_Deacetylase"/>
</dbReference>
<organism evidence="8 9">
    <name type="scientific">Kaistia dalseonensis</name>
    <dbReference type="NCBI Taxonomy" id="410840"/>
    <lineage>
        <taxon>Bacteria</taxon>
        <taxon>Pseudomonadati</taxon>
        <taxon>Pseudomonadota</taxon>
        <taxon>Alphaproteobacteria</taxon>
        <taxon>Hyphomicrobiales</taxon>
        <taxon>Kaistiaceae</taxon>
        <taxon>Kaistia</taxon>
    </lineage>
</organism>
<dbReference type="Proteomes" id="UP001241603">
    <property type="component" value="Unassembled WGS sequence"/>
</dbReference>
<gene>
    <name evidence="8" type="ORF">QO014_000576</name>
</gene>
<dbReference type="EMBL" id="JAUSVO010000001">
    <property type="protein sequence ID" value="MDQ0436206.1"/>
    <property type="molecule type" value="Genomic_DNA"/>
</dbReference>
<name>A0ABU0H1M6_9HYPH</name>
<protein>
    <recommendedName>
        <fullName evidence="3">Chitooligosaccharide deacetylase</fullName>
    </recommendedName>
    <alternativeName>
        <fullName evidence="5">Nodulation protein B</fullName>
    </alternativeName>
</protein>
<evidence type="ECO:0000313" key="9">
    <source>
        <dbReference type="Proteomes" id="UP001241603"/>
    </source>
</evidence>
<comment type="caution">
    <text evidence="8">The sequence shown here is derived from an EMBL/GenBank/DDBJ whole genome shotgun (WGS) entry which is preliminary data.</text>
</comment>
<dbReference type="PANTHER" id="PTHR34216:SF7">
    <property type="entry name" value="POLY-BETA-1,6-N-ACETYL-D-GLUCOSAMINE N-DEACETYLASE"/>
    <property type="match status" value="1"/>
</dbReference>
<evidence type="ECO:0000259" key="7">
    <source>
        <dbReference type="PROSITE" id="PS51677"/>
    </source>
</evidence>
<keyword evidence="6" id="KW-0175">Coiled coil</keyword>
<proteinExistence type="inferred from homology"/>
<evidence type="ECO:0000256" key="6">
    <source>
        <dbReference type="SAM" id="Coils"/>
    </source>
</evidence>
<sequence length="365" mass="40036">MQGLRSLGVKAGLNALYWSGAHRLLSARTEGAGAILMFHHVRPARGDGFRPNDHLEVTPDFLRSVVERLRARDIDIVDMDEALRRLGEGRRARRFAVLTFDDGYRNNIVEAYPVLKALEAPFTVYVATGLVDREASPWWDVIGAVIAQNDRIDATIEGARLALTARTSAEKAIACDRLICALVAADEDEQRRAVSTIAIRHGVDIAAMLDREMMDWADISRLAADPLVTIGAHTVGHYALARLDAARARDEMRESRERIAAILGERPRHFAYPYGSALTAGEREFAMAAELGFTSAVTTRRGVLRAGGGQRLTALPRISINGRYQSIRYLDLFLSGLPYVLEAGFHRLSGGGARSAARAAFASTR</sequence>
<reference evidence="8 9" key="1">
    <citation type="submission" date="2023-07" db="EMBL/GenBank/DDBJ databases">
        <title>Genomic Encyclopedia of Type Strains, Phase IV (KMG-IV): sequencing the most valuable type-strain genomes for metagenomic binning, comparative biology and taxonomic classification.</title>
        <authorList>
            <person name="Goeker M."/>
        </authorList>
    </citation>
    <scope>NUCLEOTIDE SEQUENCE [LARGE SCALE GENOMIC DNA]</scope>
    <source>
        <strain evidence="8 9">B6-8</strain>
    </source>
</reference>
<dbReference type="Gene3D" id="3.20.20.370">
    <property type="entry name" value="Glycoside hydrolase/deacetylase"/>
    <property type="match status" value="1"/>
</dbReference>
<keyword evidence="4" id="KW-0732">Signal</keyword>
<keyword evidence="9" id="KW-1185">Reference proteome</keyword>
<feature type="domain" description="NodB homology" evidence="7">
    <location>
        <begin position="94"/>
        <end position="365"/>
    </location>
</feature>
<evidence type="ECO:0000256" key="3">
    <source>
        <dbReference type="ARBA" id="ARBA00020071"/>
    </source>
</evidence>
<dbReference type="Pfam" id="PF01522">
    <property type="entry name" value="Polysacc_deac_1"/>
    <property type="match status" value="1"/>
</dbReference>
<comment type="similarity">
    <text evidence="2">Belongs to the polysaccharide deacetylase family.</text>
</comment>
<evidence type="ECO:0000256" key="1">
    <source>
        <dbReference type="ARBA" id="ARBA00003236"/>
    </source>
</evidence>
<dbReference type="PROSITE" id="PS51677">
    <property type="entry name" value="NODB"/>
    <property type="match status" value="1"/>
</dbReference>
<dbReference type="InterPro" id="IPR002509">
    <property type="entry name" value="NODB_dom"/>
</dbReference>
<dbReference type="RefSeq" id="WP_266347136.1">
    <property type="nucleotide sequence ID" value="NZ_JAPKNG010000001.1"/>
</dbReference>
<dbReference type="InterPro" id="IPR011330">
    <property type="entry name" value="Glyco_hydro/deAcase_b/a-brl"/>
</dbReference>
<evidence type="ECO:0000256" key="5">
    <source>
        <dbReference type="ARBA" id="ARBA00032976"/>
    </source>
</evidence>
<evidence type="ECO:0000256" key="2">
    <source>
        <dbReference type="ARBA" id="ARBA00010973"/>
    </source>
</evidence>
<dbReference type="SUPFAM" id="SSF88713">
    <property type="entry name" value="Glycoside hydrolase/deacetylase"/>
    <property type="match status" value="1"/>
</dbReference>
<accession>A0ABU0H1M6</accession>